<sequence>MAANNERKDPPDLLSGSLEFARSSMTSSMRFLGETVGYIDSDDEDETEAGNEEENKLTGTPEDTLKLPEAAKHRRALLAKKKILKEERKGKTAAGAAAGAVIGAIVVFPVFPLGLVLGGAAGATITNKVAKHKDKKRLKKLDRRLLAKEEKQLKVDQTTLS</sequence>
<gene>
    <name evidence="3" type="ORF">DBRI00130_LOCUS22333</name>
</gene>
<reference evidence="3" key="1">
    <citation type="submission" date="2021-01" db="EMBL/GenBank/DDBJ databases">
        <authorList>
            <person name="Corre E."/>
            <person name="Pelletier E."/>
            <person name="Niang G."/>
            <person name="Scheremetjew M."/>
            <person name="Finn R."/>
            <person name="Kale V."/>
            <person name="Holt S."/>
            <person name="Cochrane G."/>
            <person name="Meng A."/>
            <person name="Brown T."/>
            <person name="Cohen L."/>
        </authorList>
    </citation>
    <scope>NUCLEOTIDE SEQUENCE</scope>
    <source>
        <strain evidence="3">GSO104</strain>
    </source>
</reference>
<evidence type="ECO:0000256" key="2">
    <source>
        <dbReference type="SAM" id="Phobius"/>
    </source>
</evidence>
<keyword evidence="2" id="KW-0472">Membrane</keyword>
<dbReference type="EMBL" id="HBNS01028418">
    <property type="protein sequence ID" value="CAE4621387.1"/>
    <property type="molecule type" value="Transcribed_RNA"/>
</dbReference>
<name>A0A6V2HVD1_9STRA</name>
<keyword evidence="2" id="KW-1133">Transmembrane helix</keyword>
<evidence type="ECO:0000313" key="3">
    <source>
        <dbReference type="EMBL" id="CAE4621387.1"/>
    </source>
</evidence>
<dbReference type="AlphaFoldDB" id="A0A6V2HVD1"/>
<feature type="compositionally biased region" description="Acidic residues" evidence="1">
    <location>
        <begin position="40"/>
        <end position="52"/>
    </location>
</feature>
<accession>A0A6V2HVD1</accession>
<keyword evidence="2" id="KW-0812">Transmembrane</keyword>
<protein>
    <submittedName>
        <fullName evidence="3">Uncharacterized protein</fullName>
    </submittedName>
</protein>
<proteinExistence type="predicted"/>
<organism evidence="3">
    <name type="scientific">Ditylum brightwellii</name>
    <dbReference type="NCBI Taxonomy" id="49249"/>
    <lineage>
        <taxon>Eukaryota</taxon>
        <taxon>Sar</taxon>
        <taxon>Stramenopiles</taxon>
        <taxon>Ochrophyta</taxon>
        <taxon>Bacillariophyta</taxon>
        <taxon>Mediophyceae</taxon>
        <taxon>Lithodesmiophycidae</taxon>
        <taxon>Lithodesmiales</taxon>
        <taxon>Lithodesmiaceae</taxon>
        <taxon>Ditylum</taxon>
    </lineage>
</organism>
<evidence type="ECO:0000256" key="1">
    <source>
        <dbReference type="SAM" id="MobiDB-lite"/>
    </source>
</evidence>
<feature type="transmembrane region" description="Helical" evidence="2">
    <location>
        <begin position="90"/>
        <end position="107"/>
    </location>
</feature>
<feature type="region of interest" description="Disordered" evidence="1">
    <location>
        <begin position="40"/>
        <end position="64"/>
    </location>
</feature>